<dbReference type="EMBL" id="DSFP01000053">
    <property type="protein sequence ID" value="HEW46228.1"/>
    <property type="molecule type" value="Genomic_DNA"/>
</dbReference>
<protein>
    <submittedName>
        <fullName evidence="1">Uncharacterized protein</fullName>
    </submittedName>
</protein>
<organism evidence="1">
    <name type="scientific">Hydrogenobacter sp</name>
    <dbReference type="NCBI Taxonomy" id="2152829"/>
    <lineage>
        <taxon>Bacteria</taxon>
        <taxon>Pseudomonadati</taxon>
        <taxon>Aquificota</taxon>
        <taxon>Aquificia</taxon>
        <taxon>Aquificales</taxon>
        <taxon>Aquificaceae</taxon>
        <taxon>Hydrogenobacter</taxon>
    </lineage>
</organism>
<gene>
    <name evidence="1" type="ORF">ENO47_06130</name>
</gene>
<evidence type="ECO:0000313" key="1">
    <source>
        <dbReference type="EMBL" id="HEW46228.1"/>
    </source>
</evidence>
<comment type="caution">
    <text evidence="1">The sequence shown here is derived from an EMBL/GenBank/DDBJ whole genome shotgun (WGS) entry which is preliminary data.</text>
</comment>
<dbReference type="AlphaFoldDB" id="A0A7C2VER5"/>
<accession>A0A7C2VER5</accession>
<name>A0A7C2VER5_9AQUI</name>
<proteinExistence type="predicted"/>
<sequence>MEEQLYAVPFSLVGFFFTNKPVEESIRGDLTPEELEKLQEILSKFLFTEGIQVALYPSVVPPDQAEDAVEELEDMIFGEEEEE</sequence>
<reference evidence="1" key="1">
    <citation type="journal article" date="2020" name="mSystems">
        <title>Genome- and Community-Level Interaction Insights into Carbon Utilization and Element Cycling Functions of Hydrothermarchaeota in Hydrothermal Sediment.</title>
        <authorList>
            <person name="Zhou Z."/>
            <person name="Liu Y."/>
            <person name="Xu W."/>
            <person name="Pan J."/>
            <person name="Luo Z.H."/>
            <person name="Li M."/>
        </authorList>
    </citation>
    <scope>NUCLEOTIDE SEQUENCE [LARGE SCALE GENOMIC DNA]</scope>
    <source>
        <strain evidence="1">SpSt-132</strain>
    </source>
</reference>